<keyword evidence="4 10" id="KW-0547">Nucleotide-binding</keyword>
<dbReference type="InterPro" id="IPR002975">
    <property type="entry name" value="Fungi_Gprotein_alpha"/>
</dbReference>
<feature type="binding site" evidence="10">
    <location>
        <begin position="545"/>
        <end position="551"/>
    </location>
    <ligand>
        <name>GTP</name>
        <dbReference type="ChEBI" id="CHEBI:37565"/>
    </ligand>
</feature>
<feature type="binding site" evidence="10">
    <location>
        <position position="694"/>
    </location>
    <ligand>
        <name>GTP</name>
        <dbReference type="ChEBI" id="CHEBI:37565"/>
    </ligand>
</feature>
<feature type="binding site" evidence="10">
    <location>
        <begin position="570"/>
        <end position="574"/>
    </location>
    <ligand>
        <name>GTP</name>
        <dbReference type="ChEBI" id="CHEBI:37565"/>
    </ligand>
</feature>
<keyword evidence="7" id="KW-0564">Palmitate</keyword>
<dbReference type="PANTHER" id="PTHR10218">
    <property type="entry name" value="GTP-BINDING PROTEIN ALPHA SUBUNIT"/>
    <property type="match status" value="1"/>
</dbReference>
<feature type="binding site" evidence="11">
    <location>
        <position position="551"/>
    </location>
    <ligand>
        <name>Mg(2+)</name>
        <dbReference type="ChEBI" id="CHEBI:18420"/>
    </ligand>
</feature>
<dbReference type="CDD" id="cd00066">
    <property type="entry name" value="G-alpha"/>
    <property type="match status" value="1"/>
</dbReference>
<dbReference type="FunFam" id="3.40.50.300:FF:000692">
    <property type="entry name" value="Guanine nucleotide-binding protein subunit alpha"/>
    <property type="match status" value="1"/>
</dbReference>
<evidence type="ECO:0000256" key="11">
    <source>
        <dbReference type="PIRSR" id="PIRSR601019-2"/>
    </source>
</evidence>
<dbReference type="OrthoDB" id="5817230at2759"/>
<keyword evidence="9" id="KW-0449">Lipoprotein</keyword>
<comment type="subunit">
    <text evidence="1">G proteins are composed of 3 units; alpha, beta and gamma. The alpha chain contains the guanine nucleotide binding site.</text>
</comment>
<keyword evidence="2" id="KW-0519">Myristate</keyword>
<evidence type="ECO:0000256" key="10">
    <source>
        <dbReference type="PIRSR" id="PIRSR601019-1"/>
    </source>
</evidence>
<proteinExistence type="predicted"/>
<evidence type="ECO:0000256" key="3">
    <source>
        <dbReference type="ARBA" id="ARBA00022723"/>
    </source>
</evidence>
<dbReference type="Pfam" id="PF00503">
    <property type="entry name" value="G-alpha"/>
    <property type="match status" value="1"/>
</dbReference>
<dbReference type="PANTHER" id="PTHR10218:SF369">
    <property type="entry name" value="GUANINE NUCLEOTIDE-BINDING PROTEIN ALPHA-2 SUBUNIT"/>
    <property type="match status" value="1"/>
</dbReference>
<dbReference type="EMBL" id="SPNW01000004">
    <property type="protein sequence ID" value="TIA92939.1"/>
    <property type="molecule type" value="Genomic_DNA"/>
</dbReference>
<dbReference type="FunFam" id="3.40.50.300:FF:000181">
    <property type="entry name" value="Guanine nucleotide-binding protein subunit alpha"/>
    <property type="match status" value="1"/>
</dbReference>
<dbReference type="GO" id="GO:0046872">
    <property type="term" value="F:metal ion binding"/>
    <property type="evidence" value="ECO:0007669"/>
    <property type="project" value="UniProtKB-KW"/>
</dbReference>
<dbReference type="FunFam" id="1.10.400.10:FF:000007">
    <property type="entry name" value="Guanine nucleotide-binding protein subunit alpha"/>
    <property type="match status" value="1"/>
</dbReference>
<comment type="caution">
    <text evidence="12">The sequence shown here is derived from an EMBL/GenBank/DDBJ whole genome shotgun (WGS) entry which is preliminary data.</text>
</comment>
<dbReference type="PROSITE" id="PS51882">
    <property type="entry name" value="G_ALPHA"/>
    <property type="match status" value="1"/>
</dbReference>
<evidence type="ECO:0000256" key="7">
    <source>
        <dbReference type="ARBA" id="ARBA00023139"/>
    </source>
</evidence>
<keyword evidence="3 11" id="KW-0479">Metal-binding</keyword>
<feature type="binding site" evidence="10">
    <location>
        <begin position="412"/>
        <end position="417"/>
    </location>
    <ligand>
        <name>GTP</name>
        <dbReference type="ChEBI" id="CHEBI:37565"/>
    </ligand>
</feature>
<dbReference type="Gene3D" id="3.40.50.300">
    <property type="entry name" value="P-loop containing nucleotide triphosphate hydrolases"/>
    <property type="match status" value="1"/>
</dbReference>
<keyword evidence="13" id="KW-1185">Reference proteome</keyword>
<dbReference type="Proteomes" id="UP000310189">
    <property type="component" value="Unassembled WGS sequence"/>
</dbReference>
<keyword evidence="6 10" id="KW-0342">GTP-binding</keyword>
<dbReference type="PRINTS" id="PR01241">
    <property type="entry name" value="GPROTEINAFNG"/>
</dbReference>
<dbReference type="GO" id="GO:0005834">
    <property type="term" value="C:heterotrimeric G-protein complex"/>
    <property type="evidence" value="ECO:0007669"/>
    <property type="project" value="InterPro"/>
</dbReference>
<dbReference type="SUPFAM" id="SSF52540">
    <property type="entry name" value="P-loop containing nucleoside triphosphate hydrolases"/>
    <property type="match status" value="1"/>
</dbReference>
<organism evidence="12 13">
    <name type="scientific">Wallemia hederae</name>
    <dbReference type="NCBI Taxonomy" id="1540922"/>
    <lineage>
        <taxon>Eukaryota</taxon>
        <taxon>Fungi</taxon>
        <taxon>Dikarya</taxon>
        <taxon>Basidiomycota</taxon>
        <taxon>Wallemiomycotina</taxon>
        <taxon>Wallemiomycetes</taxon>
        <taxon>Wallemiales</taxon>
        <taxon>Wallemiaceae</taxon>
        <taxon>Wallemia</taxon>
    </lineage>
</organism>
<dbReference type="Gene3D" id="3.40.50.720">
    <property type="entry name" value="NAD(P)-binding Rossmann-like Domain"/>
    <property type="match status" value="1"/>
</dbReference>
<dbReference type="GO" id="GO:0005525">
    <property type="term" value="F:GTP binding"/>
    <property type="evidence" value="ECO:0007669"/>
    <property type="project" value="UniProtKB-KW"/>
</dbReference>
<dbReference type="GO" id="GO:0007189">
    <property type="term" value="P:adenylate cyclase-activating G protein-coupled receptor signaling pathway"/>
    <property type="evidence" value="ECO:0007669"/>
    <property type="project" value="TreeGrafter"/>
</dbReference>
<protein>
    <recommendedName>
        <fullName evidence="14">Guanine nucleotide-binding protein alpha-3 subunit</fullName>
    </recommendedName>
</protein>
<evidence type="ECO:0000256" key="8">
    <source>
        <dbReference type="ARBA" id="ARBA00023224"/>
    </source>
</evidence>
<evidence type="ECO:0000313" key="13">
    <source>
        <dbReference type="Proteomes" id="UP000310189"/>
    </source>
</evidence>
<evidence type="ECO:0000256" key="1">
    <source>
        <dbReference type="ARBA" id="ARBA00011356"/>
    </source>
</evidence>
<dbReference type="GO" id="GO:0031683">
    <property type="term" value="F:G-protein beta/gamma-subunit complex binding"/>
    <property type="evidence" value="ECO:0007669"/>
    <property type="project" value="InterPro"/>
</dbReference>
<feature type="binding site" evidence="11">
    <location>
        <position position="416"/>
    </location>
    <ligand>
        <name>Mg(2+)</name>
        <dbReference type="ChEBI" id="CHEBI:18420"/>
    </ligand>
</feature>
<dbReference type="GO" id="GO:0032502">
    <property type="term" value="P:developmental process"/>
    <property type="evidence" value="ECO:0007669"/>
    <property type="project" value="UniProtKB-ARBA"/>
</dbReference>
<accession>A0A4T0FVY8</accession>
<evidence type="ECO:0000256" key="2">
    <source>
        <dbReference type="ARBA" id="ARBA00022707"/>
    </source>
</evidence>
<name>A0A4T0FVY8_9BASI</name>
<evidence type="ECO:0000256" key="4">
    <source>
        <dbReference type="ARBA" id="ARBA00022741"/>
    </source>
</evidence>
<dbReference type="SUPFAM" id="SSF47895">
    <property type="entry name" value="Transducin (alpha subunit), insertion domain"/>
    <property type="match status" value="1"/>
</dbReference>
<dbReference type="GO" id="GO:0001664">
    <property type="term" value="F:G protein-coupled receptor binding"/>
    <property type="evidence" value="ECO:0007669"/>
    <property type="project" value="InterPro"/>
</dbReference>
<dbReference type="PRINTS" id="PR00318">
    <property type="entry name" value="GPROTEINA"/>
</dbReference>
<dbReference type="GO" id="GO:0005737">
    <property type="term" value="C:cytoplasm"/>
    <property type="evidence" value="ECO:0007669"/>
    <property type="project" value="TreeGrafter"/>
</dbReference>
<dbReference type="SMART" id="SM00275">
    <property type="entry name" value="G_alpha"/>
    <property type="match status" value="1"/>
</dbReference>
<dbReference type="Gene3D" id="1.10.400.10">
    <property type="entry name" value="GI Alpha 1, domain 2-like"/>
    <property type="match status" value="1"/>
</dbReference>
<dbReference type="InterPro" id="IPR001019">
    <property type="entry name" value="Gprotein_alpha_su"/>
</dbReference>
<feature type="binding site" evidence="10">
    <location>
        <begin position="520"/>
        <end position="521"/>
    </location>
    <ligand>
        <name>GTP</name>
        <dbReference type="ChEBI" id="CHEBI:37565"/>
    </ligand>
</feature>
<evidence type="ECO:0000256" key="6">
    <source>
        <dbReference type="ARBA" id="ARBA00023134"/>
    </source>
</evidence>
<dbReference type="GO" id="GO:0010255">
    <property type="term" value="P:glucose mediated signaling pathway"/>
    <property type="evidence" value="ECO:0007669"/>
    <property type="project" value="UniProtKB-ARBA"/>
</dbReference>
<dbReference type="AlphaFoldDB" id="A0A4T0FVY8"/>
<feature type="binding site" evidence="10">
    <location>
        <begin position="639"/>
        <end position="642"/>
    </location>
    <ligand>
        <name>GTP</name>
        <dbReference type="ChEBI" id="CHEBI:37565"/>
    </ligand>
</feature>
<dbReference type="GO" id="GO:0003924">
    <property type="term" value="F:GTPase activity"/>
    <property type="evidence" value="ECO:0007669"/>
    <property type="project" value="InterPro"/>
</dbReference>
<keyword evidence="8" id="KW-0807">Transducer</keyword>
<evidence type="ECO:0000313" key="12">
    <source>
        <dbReference type="EMBL" id="TIA92939.1"/>
    </source>
</evidence>
<reference evidence="12 13" key="1">
    <citation type="submission" date="2019-03" db="EMBL/GenBank/DDBJ databases">
        <title>Sequencing 23 genomes of Wallemia ichthyophaga.</title>
        <authorList>
            <person name="Gostincar C."/>
        </authorList>
    </citation>
    <scope>NUCLEOTIDE SEQUENCE [LARGE SCALE GENOMIC DNA]</scope>
    <source>
        <strain evidence="12 13">EXF-5753</strain>
    </source>
</reference>
<keyword evidence="5 11" id="KW-0460">Magnesium</keyword>
<dbReference type="InterPro" id="IPR011025">
    <property type="entry name" value="GproteinA_insert"/>
</dbReference>
<dbReference type="InterPro" id="IPR027417">
    <property type="entry name" value="P-loop_NTPase"/>
</dbReference>
<gene>
    <name evidence="12" type="ORF">E3P99_00376</name>
</gene>
<sequence length="722" mass="81423">MLDFVLENVRMDWLVAVVIAVIVLLSVNKYSAGATNELRRDLHQRTIILAGLPSSVLTCTIPQLAECGATVIVLHPSPLSILPLINAIRIRTRNDDIYAEKCDLTDTDSVKTFSDNWNKSERTPTGPSNTLESGQIRRIDGVIFSTEYDGYVGARGHSEQEEEKRVAAAHLFLLSIMPSIAHSPNSRDIRVIRLVQPFYSAGTLKKVTHGRVSSVNRAGIKALKAHALTRYLQAEIDTAKAQNVVPEVDQTRQSRSNVHCLTVCPGFVRDSCVYPLFSQWGVLGVLMYYITLPIVSLMTKSAVEGSQVVMYALMKEKPGKGVLYRDNQIVGLPKALATELGNEELVKQPWDDAECIIKKTKRQFRRKKEMGVCASKQDKEGKSRSLLIDKQLEDDAKKMRRDCKILLLGSGESGKSTIVKQMKIIHQNGYSKEELIGFRLVVFKNVVDSAQSVVLALRKLGMEPRSNINQHYADFILDFSLDLEPGMSLSKDLVKAIDSLWNDPIIPKLLDRSSEWYLMDSAPYFFQNVDRIGNADYIPNENDVLRARIKTTGITETRFTMGQLSIHMFDVGGQRSERKKWIHCFEAVTSIIFCVAISEYDQVLLEESGQNRMQESLVLFESVINSRWFLRTSIILFMNKIDVFSAKITRIPLERYFPEYSGGADLNKAAKYILWRFTQTNRARLSIYPHLTQATDTSNIRLVFAAVKETILQNALRDSGIL</sequence>
<evidence type="ECO:0008006" key="14">
    <source>
        <dbReference type="Google" id="ProtNLM"/>
    </source>
</evidence>
<evidence type="ECO:0000256" key="5">
    <source>
        <dbReference type="ARBA" id="ARBA00022842"/>
    </source>
</evidence>
<evidence type="ECO:0000256" key="9">
    <source>
        <dbReference type="ARBA" id="ARBA00023288"/>
    </source>
</evidence>